<evidence type="ECO:0000313" key="8">
    <source>
        <dbReference type="Proteomes" id="UP000184611"/>
    </source>
</evidence>
<accession>A0A1M7ZVZ2</accession>
<feature type="domain" description="Aconitase B swivel" evidence="5">
    <location>
        <begin position="184"/>
        <end position="411"/>
    </location>
</feature>
<dbReference type="InterPro" id="IPR015928">
    <property type="entry name" value="Aconitase/3IPM_dehydase_swvl"/>
</dbReference>
<dbReference type="InterPro" id="IPR015932">
    <property type="entry name" value="Aconitase_dom2"/>
</dbReference>
<dbReference type="GO" id="GO:0019629">
    <property type="term" value="P:propionate catabolic process, 2-methylcitrate cycle"/>
    <property type="evidence" value="ECO:0007669"/>
    <property type="project" value="TreeGrafter"/>
</dbReference>
<dbReference type="Gene3D" id="1.25.40.310">
    <property type="entry name" value="Aconitate B, HEAT-like domain"/>
    <property type="match status" value="1"/>
</dbReference>
<keyword evidence="2" id="KW-0408">Iron</keyword>
<dbReference type="Pfam" id="PF00330">
    <property type="entry name" value="Aconitase"/>
    <property type="match status" value="1"/>
</dbReference>
<feature type="domain" description="Aconitase B HEAT-like" evidence="6">
    <location>
        <begin position="12"/>
        <end position="168"/>
    </location>
</feature>
<dbReference type="AlphaFoldDB" id="A0A1M7ZVZ2"/>
<evidence type="ECO:0000259" key="6">
    <source>
        <dbReference type="Pfam" id="PF11791"/>
    </source>
</evidence>
<dbReference type="SUPFAM" id="SSF52016">
    <property type="entry name" value="LeuD/IlvD-like"/>
    <property type="match status" value="1"/>
</dbReference>
<dbReference type="InterPro" id="IPR015933">
    <property type="entry name" value="Aconitase_B_HEAT-like_dom"/>
</dbReference>
<dbReference type="InterPro" id="IPR050926">
    <property type="entry name" value="Aconitase/IPM_isomerase"/>
</dbReference>
<dbReference type="Pfam" id="PF06434">
    <property type="entry name" value="Aconitase_2_N"/>
    <property type="match status" value="1"/>
</dbReference>
<dbReference type="EMBL" id="FRYK01000002">
    <property type="protein sequence ID" value="SHO73038.1"/>
    <property type="molecule type" value="Genomic_DNA"/>
</dbReference>
<dbReference type="GO" id="GO:0047456">
    <property type="term" value="F:2-methylisocitrate dehydratase activity"/>
    <property type="evidence" value="ECO:0007669"/>
    <property type="project" value="TreeGrafter"/>
</dbReference>
<dbReference type="InterPro" id="IPR036008">
    <property type="entry name" value="Aconitase_4Fe-4S_dom"/>
</dbReference>
<dbReference type="Gene3D" id="3.20.19.10">
    <property type="entry name" value="Aconitase, domain 4"/>
    <property type="match status" value="1"/>
</dbReference>
<dbReference type="InterPro" id="IPR001030">
    <property type="entry name" value="Acoase/IPM_deHydtase_lsu_aba"/>
</dbReference>
<dbReference type="InterPro" id="IPR015931">
    <property type="entry name" value="Acnase/IPM_dHydase_lsu_aba_1/3"/>
</dbReference>
<evidence type="ECO:0000256" key="2">
    <source>
        <dbReference type="ARBA" id="ARBA00023004"/>
    </source>
</evidence>
<dbReference type="GO" id="GO:0051539">
    <property type="term" value="F:4 iron, 4 sulfur cluster binding"/>
    <property type="evidence" value="ECO:0007669"/>
    <property type="project" value="TreeGrafter"/>
</dbReference>
<dbReference type="Pfam" id="PF11791">
    <property type="entry name" value="Aconitase_B_N"/>
    <property type="match status" value="1"/>
</dbReference>
<dbReference type="SUPFAM" id="SSF53732">
    <property type="entry name" value="Aconitase iron-sulfur domain"/>
    <property type="match status" value="1"/>
</dbReference>
<dbReference type="GO" id="GO:0003994">
    <property type="term" value="F:aconitate hydratase activity"/>
    <property type="evidence" value="ECO:0007669"/>
    <property type="project" value="InterPro"/>
</dbReference>
<protein>
    <submittedName>
        <fullName evidence="7">Aconitase</fullName>
    </submittedName>
</protein>
<dbReference type="GO" id="GO:0046872">
    <property type="term" value="F:metal ion binding"/>
    <property type="evidence" value="ECO:0007669"/>
    <property type="project" value="UniProtKB-KW"/>
</dbReference>
<evidence type="ECO:0000259" key="5">
    <source>
        <dbReference type="Pfam" id="PF06434"/>
    </source>
</evidence>
<dbReference type="PANTHER" id="PTHR43160:SF4">
    <property type="entry name" value="ACONITATE HYDRATASE B"/>
    <property type="match status" value="1"/>
</dbReference>
<evidence type="ECO:0000259" key="4">
    <source>
        <dbReference type="Pfam" id="PF00330"/>
    </source>
</evidence>
<organism evidence="7 8">
    <name type="scientific">Flavobacterium cucumis</name>
    <dbReference type="NCBI Taxonomy" id="416016"/>
    <lineage>
        <taxon>Bacteria</taxon>
        <taxon>Pseudomonadati</taxon>
        <taxon>Bacteroidota</taxon>
        <taxon>Flavobacteriia</taxon>
        <taxon>Flavobacteriales</taxon>
        <taxon>Flavobacteriaceae</taxon>
        <taxon>Flavobacterium</taxon>
    </lineage>
</organism>
<keyword evidence="1" id="KW-0479">Metal-binding</keyword>
<name>A0A1M7ZVZ2_9FLAO</name>
<feature type="domain" description="Aconitase/3-isopropylmalate dehydratase large subunit alpha/beta/alpha" evidence="4">
    <location>
        <begin position="415"/>
        <end position="900"/>
    </location>
</feature>
<dbReference type="InterPro" id="IPR036288">
    <property type="entry name" value="Aconitase_B_HEAT-like_dom_sf"/>
</dbReference>
<proteinExistence type="predicted"/>
<dbReference type="STRING" id="416016.SAMN05443547_1388"/>
<dbReference type="Gene3D" id="3.40.1060.10">
    <property type="entry name" value="Aconitase, Domain 2"/>
    <property type="match status" value="1"/>
</dbReference>
<evidence type="ECO:0000256" key="3">
    <source>
        <dbReference type="ARBA" id="ARBA00023014"/>
    </source>
</evidence>
<dbReference type="SUPFAM" id="SSF74778">
    <property type="entry name" value="Aconitase B, N-terminal domain"/>
    <property type="match status" value="1"/>
</dbReference>
<dbReference type="InterPro" id="IPR015929">
    <property type="entry name" value="Aconitase_B_swivel"/>
</dbReference>
<dbReference type="GO" id="GO:0005829">
    <property type="term" value="C:cytosol"/>
    <property type="evidence" value="ECO:0007669"/>
    <property type="project" value="TreeGrafter"/>
</dbReference>
<keyword evidence="8" id="KW-1185">Reference proteome</keyword>
<dbReference type="GO" id="GO:0006099">
    <property type="term" value="P:tricarboxylic acid cycle"/>
    <property type="evidence" value="ECO:0007669"/>
    <property type="project" value="InterPro"/>
</dbReference>
<dbReference type="PANTHER" id="PTHR43160">
    <property type="entry name" value="ACONITATE HYDRATASE B"/>
    <property type="match status" value="1"/>
</dbReference>
<sequence>MALATEMNLYKEYIQEIEERKGQGLHPKPIDRADLLNEIIAQIKDTNNANRADCLKFFIYNTLPGTTPAAGAKAKFLKEIILGQEAVAEITPTFAFELLSHMKGGPSIVVLLDLALGNDVAIAKQAAEVLKTQVYLYDADMARIKEAYENGNAVANEILESYAKAEFFTKLPEVAEEIKVVTYIAGEGDISTDLLSPGNQAHSRSDRELHGKCMITPQAQEEIKALQAQHPDKSVMLIAEKGTMGVGSSRMSGVNNVALWTGKQASPYVPFVNFAPIVGGTNGISPIFLTTVDVTGGIGIDLKNWVKKTDANGELVRDENGEPILEQVYSVATGTVLTINTNTKKLYNGDKELIDISRSFTPQKMEFIKAGGSYAIVFGKKLQTFAAKTLGIEAPLVYAPSKEIHIEGQGLTAVEKIFNKNAVGTLSKNVLHAGSDVRVTVNIVGSQDTTGLMTAQELESMAATVISPIVDAAYQSGCHTASVWDKKAQANIPKLMQFMNDFGLITARDPKGVYHAMTDVIHKVLNDITVDEWAIIIGGDSHTRMSKGVAFGADSGTVALALATGEASMPIPQSVKVTFKGSMPDYMDFRDVVHATQAQMLHQFGGENVFQGRIIEVHLGTLTADQAFTFTDWTAEMKAKASICISEDETLIESLEIAKGRIQIMIDKGMDNKNRVLQGLIDKANQRIAAIRSGEKPALRPDANAKYYAEVVVDLDQIAEPMIADPDVNNKDVSKRYTHDTIRPLSFYGGDKKVDLGFIGSCMVHKGDMKILAQMLKNIEKQQGKVEFKAPLVVAPPTYNIVDELKAEGDWEVLQKYSGFEFDDNAPKAVARTEYENMLYLERPGCNLCMGNQEKASKGDTVMATSTRLFQGRVVEDTEEKKGESLLSSTPVVVLSTILGRTPSIEEYKKAVEGINLTKFAPSHKLLVG</sequence>
<dbReference type="NCBIfam" id="NF006690">
    <property type="entry name" value="PRK09238.1"/>
    <property type="match status" value="1"/>
</dbReference>
<evidence type="ECO:0000313" key="7">
    <source>
        <dbReference type="EMBL" id="SHO73038.1"/>
    </source>
</evidence>
<dbReference type="Gene3D" id="3.30.499.10">
    <property type="entry name" value="Aconitase, domain 3"/>
    <property type="match status" value="2"/>
</dbReference>
<evidence type="ECO:0000256" key="1">
    <source>
        <dbReference type="ARBA" id="ARBA00022723"/>
    </source>
</evidence>
<gene>
    <name evidence="7" type="ORF">SAMN05443547_1388</name>
</gene>
<reference evidence="8" key="1">
    <citation type="submission" date="2016-12" db="EMBL/GenBank/DDBJ databases">
        <authorList>
            <person name="Varghese N."/>
            <person name="Submissions S."/>
        </authorList>
    </citation>
    <scope>NUCLEOTIDE SEQUENCE [LARGE SCALE GENOMIC DNA]</scope>
    <source>
        <strain evidence="8">DSM 18830</strain>
    </source>
</reference>
<dbReference type="Proteomes" id="UP000184611">
    <property type="component" value="Unassembled WGS sequence"/>
</dbReference>
<keyword evidence="3" id="KW-0411">Iron-sulfur</keyword>